<dbReference type="PANTHER" id="PTHR46051">
    <property type="entry name" value="SH2 DOMAIN-CONTAINING PROTEIN"/>
    <property type="match status" value="1"/>
</dbReference>
<dbReference type="PROSITE" id="PS50105">
    <property type="entry name" value="SAM_DOMAIN"/>
    <property type="match status" value="1"/>
</dbReference>
<dbReference type="InterPro" id="IPR001660">
    <property type="entry name" value="SAM"/>
</dbReference>
<dbReference type="KEGG" id="nss:113430964"/>
<dbReference type="AlphaFoldDB" id="A0A6J1W1C4"/>
<accession>A0A6J1W1C4</accession>
<dbReference type="GO" id="GO:0043569">
    <property type="term" value="P:negative regulation of insulin-like growth factor receptor signaling pathway"/>
    <property type="evidence" value="ECO:0007669"/>
    <property type="project" value="TreeGrafter"/>
</dbReference>
<reference evidence="5" key="1">
    <citation type="submission" date="2025-08" db="UniProtKB">
        <authorList>
            <consortium name="RefSeq"/>
        </authorList>
    </citation>
    <scope>IDENTIFICATION</scope>
</reference>
<feature type="domain" description="SAM" evidence="3">
    <location>
        <begin position="252"/>
        <end position="285"/>
    </location>
</feature>
<evidence type="ECO:0000313" key="4">
    <source>
        <dbReference type="Proteomes" id="UP000504612"/>
    </source>
</evidence>
<gene>
    <name evidence="5" type="primary">LOC113430964</name>
</gene>
<dbReference type="GO" id="GO:0050776">
    <property type="term" value="P:regulation of immune response"/>
    <property type="evidence" value="ECO:0007669"/>
    <property type="project" value="TreeGrafter"/>
</dbReference>
<evidence type="ECO:0000256" key="2">
    <source>
        <dbReference type="SAM" id="MobiDB-lite"/>
    </source>
</evidence>
<dbReference type="GO" id="GO:0004445">
    <property type="term" value="F:inositol-polyphosphate 5-phosphatase activity"/>
    <property type="evidence" value="ECO:0007669"/>
    <property type="project" value="TreeGrafter"/>
</dbReference>
<keyword evidence="1" id="KW-0727">SH2 domain</keyword>
<dbReference type="SUPFAM" id="SSF47769">
    <property type="entry name" value="SAM/Pointed domain"/>
    <property type="match status" value="1"/>
</dbReference>
<dbReference type="Proteomes" id="UP000504612">
    <property type="component" value="Unplaced"/>
</dbReference>
<protein>
    <submittedName>
        <fullName evidence="5">Phosphatidylinositol 3,4,5-trisphosphate 5-phosphatase 2-like</fullName>
    </submittedName>
</protein>
<feature type="compositionally biased region" description="Pro residues" evidence="2">
    <location>
        <begin position="82"/>
        <end position="93"/>
    </location>
</feature>
<dbReference type="GO" id="GO:0005829">
    <property type="term" value="C:cytosol"/>
    <property type="evidence" value="ECO:0007669"/>
    <property type="project" value="TreeGrafter"/>
</dbReference>
<organism evidence="4 5">
    <name type="scientific">Notechis scutatus</name>
    <name type="common">mainland tiger snake</name>
    <dbReference type="NCBI Taxonomy" id="8663"/>
    <lineage>
        <taxon>Eukaryota</taxon>
        <taxon>Metazoa</taxon>
        <taxon>Chordata</taxon>
        <taxon>Craniata</taxon>
        <taxon>Vertebrata</taxon>
        <taxon>Euteleostomi</taxon>
        <taxon>Lepidosauria</taxon>
        <taxon>Squamata</taxon>
        <taxon>Bifurcata</taxon>
        <taxon>Unidentata</taxon>
        <taxon>Episquamata</taxon>
        <taxon>Toxicofera</taxon>
        <taxon>Serpentes</taxon>
        <taxon>Colubroidea</taxon>
        <taxon>Elapidae</taxon>
        <taxon>Hydrophiinae</taxon>
        <taxon>Notechis</taxon>
    </lineage>
</organism>
<sequence length="285" mass="30763">MDPEAPPAKNSFNNPAYYVLEGVPHQLLLPELSLATSAKPPAPRNKVQITVPIQLEPWRCPQPPAQRAEENAEEEEAGVLNLPPPDFPPPPLPKSVALEMAEGPLYTPVGGRGEEQAAGKPRATVVFSEPLKTKPPKLHPRPAPSLGAGYLLDAPTGPQVGPGLLDDCSCSVLQMAKTLSEVEYSSGGGLGREQAGRPPSHPLSKVRLDLAHRCLPPDYSRPGGFAARSIRESIEEAEESLTQEGQSAGCRRSESSVGEWLRAIGMERYEEGLIHNGWDDLEFLR</sequence>
<dbReference type="RefSeq" id="XP_026549137.1">
    <property type="nucleotide sequence ID" value="XM_026693352.1"/>
</dbReference>
<proteinExistence type="predicted"/>
<dbReference type="Gene3D" id="1.10.150.50">
    <property type="entry name" value="Transcription Factor, Ets-1"/>
    <property type="match status" value="1"/>
</dbReference>
<dbReference type="Pfam" id="PF07647">
    <property type="entry name" value="SAM_2"/>
    <property type="match status" value="1"/>
</dbReference>
<evidence type="ECO:0000256" key="1">
    <source>
        <dbReference type="ARBA" id="ARBA00022999"/>
    </source>
</evidence>
<dbReference type="InterPro" id="IPR013761">
    <property type="entry name" value="SAM/pointed_sf"/>
</dbReference>
<dbReference type="PANTHER" id="PTHR46051:SF2">
    <property type="entry name" value="PHOSPHATIDYLINOSITOL 3,4,5-TRISPHOSPHATE 5-PHOSPHATASE 2"/>
    <property type="match status" value="1"/>
</dbReference>
<feature type="region of interest" description="Disordered" evidence="2">
    <location>
        <begin position="58"/>
        <end position="96"/>
    </location>
</feature>
<name>A0A6J1W1C4_9SAUR</name>
<evidence type="ECO:0000313" key="5">
    <source>
        <dbReference type="RefSeq" id="XP_026549137.1"/>
    </source>
</evidence>
<keyword evidence="4" id="KW-1185">Reference proteome</keyword>
<evidence type="ECO:0000259" key="3">
    <source>
        <dbReference type="PROSITE" id="PS50105"/>
    </source>
</evidence>
<dbReference type="GeneID" id="113430964"/>